<organism evidence="2 3">
    <name type="scientific">Eubacterium oxidoreducens</name>
    <dbReference type="NCBI Taxonomy" id="1732"/>
    <lineage>
        <taxon>Bacteria</taxon>
        <taxon>Bacillati</taxon>
        <taxon>Bacillota</taxon>
        <taxon>Clostridia</taxon>
        <taxon>Eubacteriales</taxon>
        <taxon>Eubacteriaceae</taxon>
        <taxon>Eubacterium</taxon>
    </lineage>
</organism>
<dbReference type="OrthoDB" id="1550566at2"/>
<dbReference type="Gene3D" id="3.40.50.300">
    <property type="entry name" value="P-loop containing nucleotide triphosphate hydrolases"/>
    <property type="match status" value="1"/>
</dbReference>
<dbReference type="InterPro" id="IPR027417">
    <property type="entry name" value="P-loop_NTPase"/>
</dbReference>
<dbReference type="InterPro" id="IPR036390">
    <property type="entry name" value="WH_DNA-bd_sf"/>
</dbReference>
<proteinExistence type="predicted"/>
<evidence type="ECO:0000313" key="3">
    <source>
        <dbReference type="Proteomes" id="UP000199228"/>
    </source>
</evidence>
<dbReference type="GO" id="GO:0003677">
    <property type="term" value="F:DNA binding"/>
    <property type="evidence" value="ECO:0007669"/>
    <property type="project" value="InterPro"/>
</dbReference>
<dbReference type="InterPro" id="IPR006935">
    <property type="entry name" value="Helicase/UvrB_N"/>
</dbReference>
<protein>
    <recommendedName>
        <fullName evidence="1">Helicase/UvrB N-terminal domain-containing protein</fullName>
    </recommendedName>
</protein>
<feature type="domain" description="Helicase/UvrB N-terminal" evidence="1">
    <location>
        <begin position="36"/>
        <end position="177"/>
    </location>
</feature>
<dbReference type="RefSeq" id="WP_090174721.1">
    <property type="nucleotide sequence ID" value="NZ_FMXR01000023.1"/>
</dbReference>
<dbReference type="SUPFAM" id="SSF52540">
    <property type="entry name" value="P-loop containing nucleoside triphosphate hydrolases"/>
    <property type="match status" value="1"/>
</dbReference>
<dbReference type="Pfam" id="PF04851">
    <property type="entry name" value="ResIII"/>
    <property type="match status" value="1"/>
</dbReference>
<dbReference type="GO" id="GO:0005524">
    <property type="term" value="F:ATP binding"/>
    <property type="evidence" value="ECO:0007669"/>
    <property type="project" value="InterPro"/>
</dbReference>
<evidence type="ECO:0000259" key="1">
    <source>
        <dbReference type="Pfam" id="PF04851"/>
    </source>
</evidence>
<gene>
    <name evidence="2" type="ORF">SAMN02910417_02538</name>
</gene>
<dbReference type="SUPFAM" id="SSF46785">
    <property type="entry name" value="Winged helix' DNA-binding domain"/>
    <property type="match status" value="1"/>
</dbReference>
<sequence length="348" mass="39788">MKENPFTILFGVEPDSMIPRNNEFQKVVQDFKSPKPMSKGYVITGVRGCGKTVLMTSIQNHFAKQPNWEVLRLNPELDLYESAISQLGEVISLKEETISEINISVAGFGGGFSKKTFSTNETILKKMLLVAKEKKISVLITIDEASNTENLRAFSHSFQAFIGEKLPVFLLMTALPENFSALANSTNGTFMRRLPRIKLDALNPLLIENKYKQIFSINDEEALQLSKTIKGYSYAFQLLGMLLWESNKKQADEEILIEMDALLSEGAYRPIWEHLTEKEREVVCAIAHSKEHRVSEIRKILNMESNQFSPYRENLKECGLIDTSTYGRIYFSLPRFEKFVLQIERYMA</sequence>
<dbReference type="GO" id="GO:0016787">
    <property type="term" value="F:hydrolase activity"/>
    <property type="evidence" value="ECO:0007669"/>
    <property type="project" value="InterPro"/>
</dbReference>
<dbReference type="EMBL" id="FMXR01000023">
    <property type="protein sequence ID" value="SDB34389.1"/>
    <property type="molecule type" value="Genomic_DNA"/>
</dbReference>
<name>A0A1G6CNC5_EUBOX</name>
<dbReference type="STRING" id="1732.SAMN02910417_02538"/>
<dbReference type="Proteomes" id="UP000199228">
    <property type="component" value="Unassembled WGS sequence"/>
</dbReference>
<reference evidence="2 3" key="1">
    <citation type="submission" date="2016-10" db="EMBL/GenBank/DDBJ databases">
        <authorList>
            <person name="de Groot N.N."/>
        </authorList>
    </citation>
    <scope>NUCLEOTIDE SEQUENCE [LARGE SCALE GENOMIC DNA]</scope>
    <source>
        <strain evidence="2 3">DSM 3217</strain>
    </source>
</reference>
<dbReference type="AlphaFoldDB" id="A0A1G6CNC5"/>
<evidence type="ECO:0000313" key="2">
    <source>
        <dbReference type="EMBL" id="SDB34389.1"/>
    </source>
</evidence>
<accession>A0A1G6CNC5</accession>
<keyword evidence="3" id="KW-1185">Reference proteome</keyword>